<dbReference type="EMBL" id="JAXCGZ010017441">
    <property type="protein sequence ID" value="KAK7068095.1"/>
    <property type="molecule type" value="Genomic_DNA"/>
</dbReference>
<comment type="function">
    <text evidence="1">Cilium-specific protein required for cilia structures.</text>
</comment>
<feature type="compositionally biased region" description="Polar residues" evidence="9">
    <location>
        <begin position="712"/>
        <end position="722"/>
    </location>
</feature>
<keyword evidence="6" id="KW-0969">Cilium</keyword>
<sequence length="1088" mass="123013">MVVDEPDCLRFNSVKEIKIRSYSEIENLEEYTGLRCLWLENNAFRTIKGLSHLKYLRSLHLHHNLLNSLDGLQNLKNLVTLNVSYNMITKIDHISGLKQLETLQMNHNRLRSLEDISHLEHCPNLSCIDLSHNHIADPDIVQILGSITELRVVQLIGNPVVREIRPYRNTLITSCLNLTYLDDRPVFPVDRVAAEAWKTGGIPAERKTRKEWAEREQQRQRDCVSDVLKLRERVLAERAARAKKGNTDTDFGVHVEDTEEEKFYALTSDAKNWAQNAAGKITKLKNHPQIEEDVGEFDRQADIEYKQKELEELNQIGSPDDEGFHKLLANITDSAEECLEENEPSVDNLEKDIEQTNIAVMEGKEDVMQIKTVKTCIDKLNSQNIIKREEEPTARIGSNKEGTSTNGSNLNAVNSKTCENVIPAEESSSEVPSSFVRNIPKIIYTQLEEKEDLAAICIQKLQKRRESKTLTKIVNVDDVDNAPKYLEPEVAENEEEIITKNEENKNENKSSYRTVDDSTDTKVDSKVEPSNVEIDGNVTVNNVRQETESSGITSYQNEDNNKLIAATEFSEIVNEDANKFSNDLDIKKTEKEIAIDGQVCENSDSELCELQDIMDMKDLCSPSSDDYKTNIDNEEIVPKINLGDEHDYDTSLADDAQEDSCSHTSSNCPHRKENDELFFRSCHNFLKLHPPKLDDRPTEEGEELLKDIWTLDETTGVGSPSPSGYEDESDASDGQGYIRQFVAEQNHCYETESDIERILENMESESEYSSHYFPNSIPSSLEIPSHDGDKNTDDSNVGLNKPEESIATNRHPLIFGERWVAEATRRLREDSAMWSCRHGDASDDEEYSHENESLSSQEDSDNSSVAEEFDKSVPSLESSDDESSESIFEEESVSSLSEYSNAGNETNQKSIKPLTREEFAQLNQARLQQVLQCTEGTELSSSCSSLSASSHSDSCAVINHHPKVSLPINDRSNTTKFTLPEIKNPQTISEKTANYNNTPYQESMEQNTIYVTKSHTTSSNTPQNDQMPAPSRLPGRDHHTLLDFCPPETPVRRHESVFNTRAALRNAHDAFVRGRNIGKVCSVRSTYL</sequence>
<dbReference type="InterPro" id="IPR050576">
    <property type="entry name" value="Cilia_flagella_integrity"/>
</dbReference>
<keyword evidence="7" id="KW-0966">Cell projection</keyword>
<comment type="similarity">
    <text evidence="3">Belongs to the DNAAF1 family.</text>
</comment>
<evidence type="ECO:0000313" key="11">
    <source>
        <dbReference type="Proteomes" id="UP001381693"/>
    </source>
</evidence>
<feature type="region of interest" description="Disordered" evidence="9">
    <location>
        <begin position="769"/>
        <end position="804"/>
    </location>
</feature>
<evidence type="ECO:0000256" key="2">
    <source>
        <dbReference type="ARBA" id="ARBA00004138"/>
    </source>
</evidence>
<dbReference type="SUPFAM" id="SSF52075">
    <property type="entry name" value="Outer arm dynein light chain 1"/>
    <property type="match status" value="1"/>
</dbReference>
<evidence type="ECO:0000256" key="9">
    <source>
        <dbReference type="SAM" id="MobiDB-lite"/>
    </source>
</evidence>
<dbReference type="Gene3D" id="3.80.10.10">
    <property type="entry name" value="Ribonuclease Inhibitor"/>
    <property type="match status" value="2"/>
</dbReference>
<dbReference type="GO" id="GO:0005930">
    <property type="term" value="C:axoneme"/>
    <property type="evidence" value="ECO:0007669"/>
    <property type="project" value="TreeGrafter"/>
</dbReference>
<evidence type="ECO:0000256" key="5">
    <source>
        <dbReference type="ARBA" id="ARBA00022737"/>
    </source>
</evidence>
<proteinExistence type="inferred from homology"/>
<dbReference type="Pfam" id="PF14580">
    <property type="entry name" value="LRR_9"/>
    <property type="match status" value="1"/>
</dbReference>
<feature type="compositionally biased region" description="Basic and acidic residues" evidence="9">
    <location>
        <begin position="784"/>
        <end position="793"/>
    </location>
</feature>
<feature type="compositionally biased region" description="Polar residues" evidence="9">
    <location>
        <begin position="400"/>
        <end position="412"/>
    </location>
</feature>
<comment type="subcellular location">
    <subcellularLocation>
        <location evidence="2">Cell projection</location>
        <location evidence="2">Cilium</location>
    </subcellularLocation>
</comment>
<comment type="caution">
    <text evidence="10">The sequence shown here is derived from an EMBL/GenBank/DDBJ whole genome shotgun (WGS) entry which is preliminary data.</text>
</comment>
<dbReference type="GO" id="GO:0070840">
    <property type="term" value="F:dynein complex binding"/>
    <property type="evidence" value="ECO:0007669"/>
    <property type="project" value="TreeGrafter"/>
</dbReference>
<name>A0AAN9A0T0_HALRR</name>
<feature type="region of interest" description="Disordered" evidence="9">
    <location>
        <begin position="496"/>
        <end position="526"/>
    </location>
</feature>
<keyword evidence="4" id="KW-0433">Leucine-rich repeat</keyword>
<dbReference type="PANTHER" id="PTHR45973:SF9">
    <property type="entry name" value="LEUCINE-RICH REPEAT-CONTAINING PROTEIN 46"/>
    <property type="match status" value="1"/>
</dbReference>
<evidence type="ECO:0000256" key="1">
    <source>
        <dbReference type="ARBA" id="ARBA00003843"/>
    </source>
</evidence>
<dbReference type="AlphaFoldDB" id="A0AAN9A0T0"/>
<keyword evidence="11" id="KW-1185">Reference proteome</keyword>
<feature type="compositionally biased region" description="Basic and acidic residues" evidence="9">
    <location>
        <begin position="497"/>
        <end position="526"/>
    </location>
</feature>
<accession>A0AAN9A0T0</accession>
<evidence type="ECO:0000256" key="3">
    <source>
        <dbReference type="ARBA" id="ARBA00006453"/>
    </source>
</evidence>
<dbReference type="PROSITE" id="PS51450">
    <property type="entry name" value="LRR"/>
    <property type="match status" value="4"/>
</dbReference>
<dbReference type="InterPro" id="IPR032675">
    <property type="entry name" value="LRR_dom_sf"/>
</dbReference>
<dbReference type="InterPro" id="IPR001611">
    <property type="entry name" value="Leu-rich_rpt"/>
</dbReference>
<evidence type="ECO:0000256" key="6">
    <source>
        <dbReference type="ARBA" id="ARBA00023069"/>
    </source>
</evidence>
<evidence type="ECO:0000256" key="7">
    <source>
        <dbReference type="ARBA" id="ARBA00023273"/>
    </source>
</evidence>
<evidence type="ECO:0000256" key="4">
    <source>
        <dbReference type="ARBA" id="ARBA00022614"/>
    </source>
</evidence>
<dbReference type="SMART" id="SM00365">
    <property type="entry name" value="LRR_SD22"/>
    <property type="match status" value="4"/>
</dbReference>
<gene>
    <name evidence="10" type="primary">DNAAF1</name>
    <name evidence="10" type="ORF">SK128_014718</name>
</gene>
<evidence type="ECO:0000256" key="8">
    <source>
        <dbReference type="ARBA" id="ARBA00024433"/>
    </source>
</evidence>
<dbReference type="Proteomes" id="UP001381693">
    <property type="component" value="Unassembled WGS sequence"/>
</dbReference>
<keyword evidence="5" id="KW-0677">Repeat</keyword>
<reference evidence="10 11" key="1">
    <citation type="submission" date="2023-11" db="EMBL/GenBank/DDBJ databases">
        <title>Halocaridina rubra genome assembly.</title>
        <authorList>
            <person name="Smith C."/>
        </authorList>
    </citation>
    <scope>NUCLEOTIDE SEQUENCE [LARGE SCALE GENOMIC DNA]</scope>
    <source>
        <strain evidence="10">EP-1</strain>
        <tissue evidence="10">Whole</tissue>
    </source>
</reference>
<feature type="compositionally biased region" description="Acidic residues" evidence="9">
    <location>
        <begin position="878"/>
        <end position="892"/>
    </location>
</feature>
<feature type="region of interest" description="Disordered" evidence="9">
    <location>
        <begin position="839"/>
        <end position="910"/>
    </location>
</feature>
<dbReference type="PANTHER" id="PTHR45973">
    <property type="entry name" value="PROTEIN PHOSPHATASE 1 REGULATORY SUBUNIT SDS22-RELATED"/>
    <property type="match status" value="1"/>
</dbReference>
<organism evidence="10 11">
    <name type="scientific">Halocaridina rubra</name>
    <name type="common">Hawaiian red shrimp</name>
    <dbReference type="NCBI Taxonomy" id="373956"/>
    <lineage>
        <taxon>Eukaryota</taxon>
        <taxon>Metazoa</taxon>
        <taxon>Ecdysozoa</taxon>
        <taxon>Arthropoda</taxon>
        <taxon>Crustacea</taxon>
        <taxon>Multicrustacea</taxon>
        <taxon>Malacostraca</taxon>
        <taxon>Eumalacostraca</taxon>
        <taxon>Eucarida</taxon>
        <taxon>Decapoda</taxon>
        <taxon>Pleocyemata</taxon>
        <taxon>Caridea</taxon>
        <taxon>Atyoidea</taxon>
        <taxon>Atyidae</taxon>
        <taxon>Halocaridina</taxon>
    </lineage>
</organism>
<dbReference type="GO" id="GO:0035082">
    <property type="term" value="P:axoneme assembly"/>
    <property type="evidence" value="ECO:0007669"/>
    <property type="project" value="TreeGrafter"/>
</dbReference>
<evidence type="ECO:0000313" key="10">
    <source>
        <dbReference type="EMBL" id="KAK7068095.1"/>
    </source>
</evidence>
<feature type="compositionally biased region" description="Polar residues" evidence="9">
    <location>
        <begin position="769"/>
        <end position="779"/>
    </location>
</feature>
<feature type="compositionally biased region" description="Polar residues" evidence="9">
    <location>
        <begin position="901"/>
        <end position="910"/>
    </location>
</feature>
<protein>
    <recommendedName>
        <fullName evidence="8">Dynein axonemal assembly factor 1 homolog</fullName>
    </recommendedName>
</protein>
<feature type="region of interest" description="Disordered" evidence="9">
    <location>
        <begin position="707"/>
        <end position="732"/>
    </location>
</feature>
<feature type="region of interest" description="Disordered" evidence="9">
    <location>
        <begin position="388"/>
        <end position="412"/>
    </location>
</feature>